<dbReference type="GO" id="GO:0003677">
    <property type="term" value="F:DNA binding"/>
    <property type="evidence" value="ECO:0007669"/>
    <property type="project" value="InterPro"/>
</dbReference>
<gene>
    <name evidence="2" type="ORF">HIJ39_18670</name>
</gene>
<sequence length="171" mass="18583">MAKLSPEITEWLNHTVYPKLSHELVFGDLPGFTLAQSGASWYADCPYCHRKGTFYMLPNRQVGQCKSCQRTIGWFGYLRRKLNGEPAAIRRIAELAGIAPLAGYLDDDEMIPVGGMGVFGEIFLGQQAPIDPDNVPSVEDDKADLQSPSSGSEKSSEPPSPPKSAGETHTG</sequence>
<reference evidence="2 3" key="1">
    <citation type="submission" date="2020-04" db="EMBL/GenBank/DDBJ databases">
        <authorList>
            <person name="Zhang R."/>
            <person name="Schippers A."/>
        </authorList>
    </citation>
    <scope>NUCLEOTIDE SEQUENCE [LARGE SCALE GENOMIC DNA]</scope>
    <source>
        <strain evidence="2 3">DSM 109850</strain>
    </source>
</reference>
<dbReference type="GO" id="GO:0006260">
    <property type="term" value="P:DNA replication"/>
    <property type="evidence" value="ECO:0007669"/>
    <property type="project" value="InterPro"/>
</dbReference>
<organism evidence="2 3">
    <name type="scientific">Sulfobacillus harzensis</name>
    <dbReference type="NCBI Taxonomy" id="2729629"/>
    <lineage>
        <taxon>Bacteria</taxon>
        <taxon>Bacillati</taxon>
        <taxon>Bacillota</taxon>
        <taxon>Clostridia</taxon>
        <taxon>Eubacteriales</taxon>
        <taxon>Clostridiales Family XVII. Incertae Sedis</taxon>
        <taxon>Sulfobacillus</taxon>
    </lineage>
</organism>
<dbReference type="InterPro" id="IPR036977">
    <property type="entry name" value="DNA_primase_Znf_CHC2"/>
</dbReference>
<evidence type="ECO:0000313" key="3">
    <source>
        <dbReference type="Proteomes" id="UP000533476"/>
    </source>
</evidence>
<dbReference type="GO" id="GO:0008270">
    <property type="term" value="F:zinc ion binding"/>
    <property type="evidence" value="ECO:0007669"/>
    <property type="project" value="InterPro"/>
</dbReference>
<name>A0A7Y0L7B7_9FIRM</name>
<dbReference type="Gene3D" id="3.90.580.10">
    <property type="entry name" value="Zinc finger, CHC2-type domain"/>
    <property type="match status" value="1"/>
</dbReference>
<dbReference type="Proteomes" id="UP000533476">
    <property type="component" value="Unassembled WGS sequence"/>
</dbReference>
<comment type="caution">
    <text evidence="2">The sequence shown here is derived from an EMBL/GenBank/DDBJ whole genome shotgun (WGS) entry which is preliminary data.</text>
</comment>
<protein>
    <submittedName>
        <fullName evidence="2">Uncharacterized protein</fullName>
    </submittedName>
</protein>
<evidence type="ECO:0000256" key="1">
    <source>
        <dbReference type="SAM" id="MobiDB-lite"/>
    </source>
</evidence>
<proteinExistence type="predicted"/>
<feature type="region of interest" description="Disordered" evidence="1">
    <location>
        <begin position="130"/>
        <end position="171"/>
    </location>
</feature>
<evidence type="ECO:0000313" key="2">
    <source>
        <dbReference type="EMBL" id="NMP24358.1"/>
    </source>
</evidence>
<keyword evidence="3" id="KW-1185">Reference proteome</keyword>
<dbReference type="AlphaFoldDB" id="A0A7Y0L7B7"/>
<dbReference type="SUPFAM" id="SSF57783">
    <property type="entry name" value="Zinc beta-ribbon"/>
    <property type="match status" value="1"/>
</dbReference>
<dbReference type="EMBL" id="JABBVZ010000103">
    <property type="protein sequence ID" value="NMP24358.1"/>
    <property type="molecule type" value="Genomic_DNA"/>
</dbReference>
<accession>A0A7Y0L7B7</accession>
<dbReference type="RefSeq" id="WP_169102417.1">
    <property type="nucleotide sequence ID" value="NZ_JABBVZ010000103.1"/>
</dbReference>